<dbReference type="OrthoDB" id="38453at2759"/>
<dbReference type="Proteomes" id="UP001153069">
    <property type="component" value="Unassembled WGS sequence"/>
</dbReference>
<dbReference type="InterPro" id="IPR053213">
    <property type="entry name" value="RLP29"/>
</dbReference>
<dbReference type="EMBL" id="CAICTM010000453">
    <property type="protein sequence ID" value="CAB9510817.1"/>
    <property type="molecule type" value="Genomic_DNA"/>
</dbReference>
<dbReference type="SUPFAM" id="SSF52058">
    <property type="entry name" value="L domain-like"/>
    <property type="match status" value="1"/>
</dbReference>
<keyword evidence="6" id="KW-1185">Reference proteome</keyword>
<evidence type="ECO:0000256" key="1">
    <source>
        <dbReference type="ARBA" id="ARBA00022614"/>
    </source>
</evidence>
<feature type="transmembrane region" description="Helical" evidence="4">
    <location>
        <begin position="255"/>
        <end position="277"/>
    </location>
</feature>
<gene>
    <name evidence="5" type="ORF">SEMRO_454_G146300.1</name>
</gene>
<keyword evidence="2" id="KW-0677">Repeat</keyword>
<evidence type="ECO:0000313" key="5">
    <source>
        <dbReference type="EMBL" id="CAB9510817.1"/>
    </source>
</evidence>
<protein>
    <submittedName>
        <fullName evidence="5">STYKc</fullName>
    </submittedName>
</protein>
<dbReference type="Pfam" id="PF00560">
    <property type="entry name" value="LRR_1"/>
    <property type="match status" value="1"/>
</dbReference>
<keyword evidence="4" id="KW-0812">Transmembrane</keyword>
<sequence length="765" mass="83384">MNDETKSAQDEATEATDTANLAMIGDEGTEACTSGDMESNGTTTSTRTNTVSAEVTADDDRDIHGEEPHNPNMSSGFSDTQRNGSQLVLSFLPKEENEHTKPTGNMKITAIPEAEDGKMPGIQNDGETNNNIIDSTSLVAKEAGLDDTPHNWQTLEGQQPNDSFSMPRSIAAAQELTPGAYAFQHGSFRTAEEANANNLDGFDWDGNHDHRRIHSSGQTVLAIARSVEEVDPHSLPQARPSGTSSTAGEQKENPLVAISTFAGLAFIGGIVLLIVLLPGETVQLDSTNYTTVLPSMAPTSLESLISSLFPDLTARAVEDKDSAQYRAFQWLLEDPFVYDYPKRRILQRHALMTIFYSTAGPTQWFNSTGWGSYDLHECLWFQNQEFALKSFIRMLYPGFLTGFLEPLPESQCDKEGLYQHLWLDQNNLVGSLPEELYSLTSLQTLSTSYNHLFGSLSSRIGKLSQLQGIAMLSTDLSGSIPKEIGSMSALHYIGFNDNKLEGSIPDEIWQLSNLDTLAIGRNKKLHGGKIPSIVGTFSKLRWLVLEDCGNSGTIPTELGQAKSLEFLLLSRSQLSGMLPSEIGSLSKLRIFSVLENLLQGTLPSQLGLLTSANRVTLSHNFFTGTLPSELGFLRILELELDSNQFSGTIPSLLPGLSKLEYFTLGSNRFTGEIPSEFGLLTSLGLLTMDNNLLSGTVPTELAALHASLYYFQIERNSALSGMMPESLCAVNGTCTSNGFDSCPEHIGVFFDCTELLCGCDCSCNY</sequence>
<evidence type="ECO:0000313" key="6">
    <source>
        <dbReference type="Proteomes" id="UP001153069"/>
    </source>
</evidence>
<organism evidence="5 6">
    <name type="scientific">Seminavis robusta</name>
    <dbReference type="NCBI Taxonomy" id="568900"/>
    <lineage>
        <taxon>Eukaryota</taxon>
        <taxon>Sar</taxon>
        <taxon>Stramenopiles</taxon>
        <taxon>Ochrophyta</taxon>
        <taxon>Bacillariophyta</taxon>
        <taxon>Bacillariophyceae</taxon>
        <taxon>Bacillariophycidae</taxon>
        <taxon>Naviculales</taxon>
        <taxon>Naviculaceae</taxon>
        <taxon>Seminavis</taxon>
    </lineage>
</organism>
<feature type="region of interest" description="Disordered" evidence="3">
    <location>
        <begin position="1"/>
        <end position="81"/>
    </location>
</feature>
<dbReference type="Gene3D" id="3.80.10.10">
    <property type="entry name" value="Ribonuclease Inhibitor"/>
    <property type="match status" value="3"/>
</dbReference>
<evidence type="ECO:0000256" key="2">
    <source>
        <dbReference type="ARBA" id="ARBA00022737"/>
    </source>
</evidence>
<keyword evidence="4" id="KW-1133">Transmembrane helix</keyword>
<dbReference type="PANTHER" id="PTHR48009:SF14">
    <property type="entry name" value="RECEPTOR PROTEIN KINASE CLAVATA1-LIKE"/>
    <property type="match status" value="1"/>
</dbReference>
<keyword evidence="4" id="KW-0472">Membrane</keyword>
<dbReference type="PANTHER" id="PTHR48009">
    <property type="entry name" value="LEUCINE-RICH REPEAT (LRR) FAMILY PROTEIN"/>
    <property type="match status" value="1"/>
</dbReference>
<feature type="compositionally biased region" description="Polar residues" evidence="3">
    <location>
        <begin position="71"/>
        <end position="81"/>
    </location>
</feature>
<name>A0A9N8DY07_9STRA</name>
<proteinExistence type="predicted"/>
<feature type="compositionally biased region" description="Low complexity" evidence="3">
    <location>
        <begin position="39"/>
        <end position="50"/>
    </location>
</feature>
<dbReference type="AlphaFoldDB" id="A0A9N8DY07"/>
<feature type="region of interest" description="Disordered" evidence="3">
    <location>
        <begin position="229"/>
        <end position="250"/>
    </location>
</feature>
<evidence type="ECO:0000256" key="3">
    <source>
        <dbReference type="SAM" id="MobiDB-lite"/>
    </source>
</evidence>
<reference evidence="5" key="1">
    <citation type="submission" date="2020-06" db="EMBL/GenBank/DDBJ databases">
        <authorList>
            <consortium name="Plant Systems Biology data submission"/>
        </authorList>
    </citation>
    <scope>NUCLEOTIDE SEQUENCE</scope>
    <source>
        <strain evidence="5">D6</strain>
    </source>
</reference>
<dbReference type="InterPro" id="IPR001611">
    <property type="entry name" value="Leu-rich_rpt"/>
</dbReference>
<accession>A0A9N8DY07</accession>
<keyword evidence="1" id="KW-0433">Leucine-rich repeat</keyword>
<comment type="caution">
    <text evidence="5">The sequence shown here is derived from an EMBL/GenBank/DDBJ whole genome shotgun (WGS) entry which is preliminary data.</text>
</comment>
<dbReference type="InterPro" id="IPR032675">
    <property type="entry name" value="LRR_dom_sf"/>
</dbReference>
<dbReference type="FunFam" id="3.80.10.10:FF:000041">
    <property type="entry name" value="LRR receptor-like serine/threonine-protein kinase ERECTA"/>
    <property type="match status" value="1"/>
</dbReference>
<evidence type="ECO:0000256" key="4">
    <source>
        <dbReference type="SAM" id="Phobius"/>
    </source>
</evidence>